<dbReference type="AlphaFoldDB" id="A0A0E0E476"/>
<evidence type="ECO:0000313" key="2">
    <source>
        <dbReference type="EnsemblPlants" id="OMERI06G22320.4"/>
    </source>
</evidence>
<dbReference type="Gramene" id="OMERI06G22320.4">
    <property type="protein sequence ID" value="OMERI06G22320.4"/>
    <property type="gene ID" value="OMERI06G22320"/>
</dbReference>
<name>A0A0E0E476_9ORYZ</name>
<keyword evidence="3" id="KW-1185">Reference proteome</keyword>
<sequence>MGAGDGGSSAKTPTPVLLQPAAFLPWPDTDELLSLSAKLLLQTEVIRSGDDDELGGAERERKRGSQDLASSTALVATTQLVVVASLATSAALHEVWGRRTGPRLTQHAARPVPHSALTNAYPNSDEEPVALFGSTIKNQIPFIHEPSPPLHFVRTNTGKH</sequence>
<dbReference type="HOGENOM" id="CLU_1654967_0_0_1"/>
<dbReference type="EnsemblPlants" id="OMERI06G22320.4">
    <property type="protein sequence ID" value="OMERI06G22320.4"/>
    <property type="gene ID" value="OMERI06G22320"/>
</dbReference>
<dbReference type="Proteomes" id="UP000008021">
    <property type="component" value="Chromosome 6"/>
</dbReference>
<proteinExistence type="predicted"/>
<reference evidence="2" key="1">
    <citation type="submission" date="2015-04" db="UniProtKB">
        <authorList>
            <consortium name="EnsemblPlants"/>
        </authorList>
    </citation>
    <scope>IDENTIFICATION</scope>
</reference>
<reference evidence="2" key="2">
    <citation type="submission" date="2018-05" db="EMBL/GenBank/DDBJ databases">
        <title>OmerRS3 (Oryza meridionalis Reference Sequence Version 3).</title>
        <authorList>
            <person name="Zhang J."/>
            <person name="Kudrna D."/>
            <person name="Lee S."/>
            <person name="Talag J."/>
            <person name="Welchert J."/>
            <person name="Wing R.A."/>
        </authorList>
    </citation>
    <scope>NUCLEOTIDE SEQUENCE [LARGE SCALE GENOMIC DNA]</scope>
    <source>
        <strain evidence="2">cv. OR44</strain>
    </source>
</reference>
<protein>
    <submittedName>
        <fullName evidence="2">Uncharacterized protein</fullName>
    </submittedName>
</protein>
<evidence type="ECO:0000256" key="1">
    <source>
        <dbReference type="SAM" id="MobiDB-lite"/>
    </source>
</evidence>
<accession>A0A0E0E476</accession>
<organism evidence="2">
    <name type="scientific">Oryza meridionalis</name>
    <dbReference type="NCBI Taxonomy" id="40149"/>
    <lineage>
        <taxon>Eukaryota</taxon>
        <taxon>Viridiplantae</taxon>
        <taxon>Streptophyta</taxon>
        <taxon>Embryophyta</taxon>
        <taxon>Tracheophyta</taxon>
        <taxon>Spermatophyta</taxon>
        <taxon>Magnoliopsida</taxon>
        <taxon>Liliopsida</taxon>
        <taxon>Poales</taxon>
        <taxon>Poaceae</taxon>
        <taxon>BOP clade</taxon>
        <taxon>Oryzoideae</taxon>
        <taxon>Oryzeae</taxon>
        <taxon>Oryzinae</taxon>
        <taxon>Oryza</taxon>
    </lineage>
</organism>
<feature type="region of interest" description="Disordered" evidence="1">
    <location>
        <begin position="50"/>
        <end position="70"/>
    </location>
</feature>
<feature type="compositionally biased region" description="Basic and acidic residues" evidence="1">
    <location>
        <begin position="56"/>
        <end position="65"/>
    </location>
</feature>
<evidence type="ECO:0000313" key="3">
    <source>
        <dbReference type="Proteomes" id="UP000008021"/>
    </source>
</evidence>